<name>A0A7W4QEK8_9GAMM</name>
<evidence type="ECO:0000313" key="4">
    <source>
        <dbReference type="Proteomes" id="UP000542720"/>
    </source>
</evidence>
<dbReference type="GO" id="GO:0003677">
    <property type="term" value="F:DNA binding"/>
    <property type="evidence" value="ECO:0007669"/>
    <property type="project" value="UniProtKB-KW"/>
</dbReference>
<dbReference type="SUPFAM" id="SSF46894">
    <property type="entry name" value="C-terminal effector domain of the bipartite response regulators"/>
    <property type="match status" value="1"/>
</dbReference>
<feature type="domain" description="HTH luxR-type" evidence="2">
    <location>
        <begin position="139"/>
        <end position="204"/>
    </location>
</feature>
<dbReference type="CDD" id="cd06170">
    <property type="entry name" value="LuxR_C_like"/>
    <property type="match status" value="1"/>
</dbReference>
<dbReference type="AlphaFoldDB" id="A0A7W4QEK8"/>
<dbReference type="InterPro" id="IPR039420">
    <property type="entry name" value="WalR-like"/>
</dbReference>
<dbReference type="InterPro" id="IPR000792">
    <property type="entry name" value="Tscrpt_reg_LuxR_C"/>
</dbReference>
<proteinExistence type="predicted"/>
<organism evidence="3 4">
    <name type="scientific">Aquipseudomonas ullengensis</name>
    <dbReference type="NCBI Taxonomy" id="2759166"/>
    <lineage>
        <taxon>Bacteria</taxon>
        <taxon>Pseudomonadati</taxon>
        <taxon>Pseudomonadota</taxon>
        <taxon>Gammaproteobacteria</taxon>
        <taxon>Pseudomonadales</taxon>
        <taxon>Pseudomonadaceae</taxon>
        <taxon>Aquipseudomonas</taxon>
    </lineage>
</organism>
<evidence type="ECO:0000313" key="3">
    <source>
        <dbReference type="EMBL" id="MBB2495708.1"/>
    </source>
</evidence>
<dbReference type="PROSITE" id="PS50043">
    <property type="entry name" value="HTH_LUXR_2"/>
    <property type="match status" value="1"/>
</dbReference>
<dbReference type="Gene3D" id="1.10.10.10">
    <property type="entry name" value="Winged helix-like DNA-binding domain superfamily/Winged helix DNA-binding domain"/>
    <property type="match status" value="1"/>
</dbReference>
<keyword evidence="4" id="KW-1185">Reference proteome</keyword>
<dbReference type="Proteomes" id="UP000542720">
    <property type="component" value="Unassembled WGS sequence"/>
</dbReference>
<dbReference type="InterPro" id="IPR036388">
    <property type="entry name" value="WH-like_DNA-bd_sf"/>
</dbReference>
<reference evidence="3 4" key="1">
    <citation type="submission" date="2020-08" db="EMBL/GenBank/DDBJ databases">
        <authorList>
            <person name="Kim C.M."/>
        </authorList>
    </citation>
    <scope>NUCLEOTIDE SEQUENCE [LARGE SCALE GENOMIC DNA]</scope>
    <source>
        <strain evidence="3 4">UL070</strain>
    </source>
</reference>
<evidence type="ECO:0000259" key="2">
    <source>
        <dbReference type="PROSITE" id="PS50043"/>
    </source>
</evidence>
<keyword evidence="1" id="KW-0238">DNA-binding</keyword>
<dbReference type="PANTHER" id="PTHR43214:SF38">
    <property type="entry name" value="NITRATE_NITRITE RESPONSE REGULATOR PROTEIN NARL"/>
    <property type="match status" value="1"/>
</dbReference>
<dbReference type="EMBL" id="JACJUD010000003">
    <property type="protein sequence ID" value="MBB2495708.1"/>
    <property type="molecule type" value="Genomic_DNA"/>
</dbReference>
<accession>A0A7W4QEK8</accession>
<dbReference type="PANTHER" id="PTHR43214">
    <property type="entry name" value="TWO-COMPONENT RESPONSE REGULATOR"/>
    <property type="match status" value="1"/>
</dbReference>
<gene>
    <name evidence="3" type="ORF">H3H51_11825</name>
</gene>
<comment type="caution">
    <text evidence="3">The sequence shown here is derived from an EMBL/GenBank/DDBJ whole genome shotgun (WGS) entry which is preliminary data.</text>
</comment>
<dbReference type="Gene3D" id="3.40.50.2300">
    <property type="match status" value="1"/>
</dbReference>
<protein>
    <submittedName>
        <fullName evidence="3">Response regulator transcription factor</fullName>
    </submittedName>
</protein>
<dbReference type="Pfam" id="PF00196">
    <property type="entry name" value="GerE"/>
    <property type="match status" value="1"/>
</dbReference>
<evidence type="ECO:0000256" key="1">
    <source>
        <dbReference type="ARBA" id="ARBA00023125"/>
    </source>
</evidence>
<dbReference type="GO" id="GO:0006355">
    <property type="term" value="P:regulation of DNA-templated transcription"/>
    <property type="evidence" value="ECO:0007669"/>
    <property type="project" value="InterPro"/>
</dbReference>
<dbReference type="RefSeq" id="WP_183089232.1">
    <property type="nucleotide sequence ID" value="NZ_JACJUD010000003.1"/>
</dbReference>
<dbReference type="InterPro" id="IPR016032">
    <property type="entry name" value="Sig_transdc_resp-reg_C-effctor"/>
</dbReference>
<sequence length="229" mass="26147">METSPQLHLLAPRDEQTSNLICHLRQHGIATRLLKQRTSPLAAHSIGVFDLRLLQNPLHLSRPAQCMLTHGRWLLINAAKPFAEDFLLFNPGVYGLLHRDEPLTTLLPAIHCVTRGELWLPRAFLAQAFERQRVGKRAVTTSLPDLTRREWQVIHGLLAAENNRQISQVLNVQESTVKRHLYNLFRKLGVRNRLEALQWAHAAGLQNETSTLQGCNRRALRTSARQQPR</sequence>
<dbReference type="SMART" id="SM00421">
    <property type="entry name" value="HTH_LUXR"/>
    <property type="match status" value="1"/>
</dbReference>
<dbReference type="PRINTS" id="PR00038">
    <property type="entry name" value="HTHLUXR"/>
</dbReference>